<dbReference type="Pfam" id="PF01593">
    <property type="entry name" value="Amino_oxidase"/>
    <property type="match status" value="1"/>
</dbReference>
<accession>A0ABU1YHW5</accession>
<feature type="region of interest" description="Disordered" evidence="1">
    <location>
        <begin position="412"/>
        <end position="431"/>
    </location>
</feature>
<evidence type="ECO:0000313" key="4">
    <source>
        <dbReference type="Proteomes" id="UP001180453"/>
    </source>
</evidence>
<dbReference type="RefSeq" id="WP_310261884.1">
    <property type="nucleotide sequence ID" value="NZ_JAVDXU010000001.1"/>
</dbReference>
<dbReference type="InterPro" id="IPR017830">
    <property type="entry name" value="SQase_HpnE"/>
</dbReference>
<proteinExistence type="predicted"/>
<dbReference type="EMBL" id="JAVDXU010000001">
    <property type="protein sequence ID" value="MDR7268425.1"/>
    <property type="molecule type" value="Genomic_DNA"/>
</dbReference>
<dbReference type="PANTHER" id="PTHR42923:SF47">
    <property type="entry name" value="BLR3003 PROTEIN"/>
    <property type="match status" value="1"/>
</dbReference>
<dbReference type="NCBIfam" id="TIGR03467">
    <property type="entry name" value="HpnE"/>
    <property type="match status" value="1"/>
</dbReference>
<name>A0ABU1YHW5_ROSSA</name>
<keyword evidence="4" id="KW-1185">Reference proteome</keyword>
<dbReference type="InterPro" id="IPR036188">
    <property type="entry name" value="FAD/NAD-bd_sf"/>
</dbReference>
<evidence type="ECO:0000259" key="2">
    <source>
        <dbReference type="Pfam" id="PF01593"/>
    </source>
</evidence>
<dbReference type="SUPFAM" id="SSF51905">
    <property type="entry name" value="FAD/NAD(P)-binding domain"/>
    <property type="match status" value="1"/>
</dbReference>
<gene>
    <name evidence="3" type="ORF">J2X20_001054</name>
</gene>
<dbReference type="Gene3D" id="3.50.50.60">
    <property type="entry name" value="FAD/NAD(P)-binding domain"/>
    <property type="match status" value="1"/>
</dbReference>
<dbReference type="InterPro" id="IPR050464">
    <property type="entry name" value="Zeta_carotene_desat/Oxidored"/>
</dbReference>
<feature type="domain" description="Amine oxidase" evidence="2">
    <location>
        <begin position="12"/>
        <end position="409"/>
    </location>
</feature>
<protein>
    <submittedName>
        <fullName evidence="3">Squalene-associated FAD-dependent desaturase</fullName>
    </submittedName>
</protein>
<evidence type="ECO:0000256" key="1">
    <source>
        <dbReference type="SAM" id="MobiDB-lite"/>
    </source>
</evidence>
<dbReference type="InterPro" id="IPR002937">
    <property type="entry name" value="Amino_oxidase"/>
</dbReference>
<dbReference type="Proteomes" id="UP001180453">
    <property type="component" value="Unassembled WGS sequence"/>
</dbReference>
<comment type="caution">
    <text evidence="3">The sequence shown here is derived from an EMBL/GenBank/DDBJ whole genome shotgun (WGS) entry which is preliminary data.</text>
</comment>
<dbReference type="PRINTS" id="PR00419">
    <property type="entry name" value="ADXRDTASE"/>
</dbReference>
<evidence type="ECO:0000313" key="3">
    <source>
        <dbReference type="EMBL" id="MDR7268425.1"/>
    </source>
</evidence>
<organism evidence="3 4">
    <name type="scientific">Roseateles saccharophilus</name>
    <name type="common">Pseudomonas saccharophila</name>
    <dbReference type="NCBI Taxonomy" id="304"/>
    <lineage>
        <taxon>Bacteria</taxon>
        <taxon>Pseudomonadati</taxon>
        <taxon>Pseudomonadota</taxon>
        <taxon>Betaproteobacteria</taxon>
        <taxon>Burkholderiales</taxon>
        <taxon>Sphaerotilaceae</taxon>
        <taxon>Roseateles</taxon>
    </lineage>
</organism>
<reference evidence="3 4" key="1">
    <citation type="submission" date="2023-07" db="EMBL/GenBank/DDBJ databases">
        <title>Sorghum-associated microbial communities from plants grown in Nebraska, USA.</title>
        <authorList>
            <person name="Schachtman D."/>
        </authorList>
    </citation>
    <scope>NUCLEOTIDE SEQUENCE [LARGE SCALE GENOMIC DNA]</scope>
    <source>
        <strain evidence="3 4">BE314</strain>
    </source>
</reference>
<sequence length="431" mass="44109">MSRVAIVGGGWAGIAAAVALADAGHDITVFEMAPQLGGRARSVAGEPPYDNGQHILIGAYRDSLALMARLGVDASRVLKRLPLALPYPGEPGLRLPPGSPLIAFTRGVLAHRGWPWSARLGLLMAAGGWLARGFRCDASLSVADLCAGLPAAVKRDLVEPLCVAALNTPAPQANAQVFLRVLKDALFSGPGSADLLLPRRALSELLAGPATVWLGERLRLATRVQRIEPGWRVDGEAFDAVVLACTSVEAARLTAELAPAWSATAGALGFEPIITVYLSSPGSALASPMLALREGPDAPAQFVFDHGALGGAPGRFAFVVSGAAAWVERGGCAEAVLAQARREIDWATPPVIDKVLTEKRATFACTPGLQRATGRIAPGLWAAGDYIAGPYPATLEGAVRAGLAAAQGVGADAGAGTGAKGAASGSPTNTP</sequence>
<dbReference type="PANTHER" id="PTHR42923">
    <property type="entry name" value="PROTOPORPHYRINOGEN OXIDASE"/>
    <property type="match status" value="1"/>
</dbReference>